<evidence type="ECO:0000313" key="3">
    <source>
        <dbReference type="EMBL" id="UYQ91398.1"/>
    </source>
</evidence>
<proteinExistence type="predicted"/>
<sequence length="222" mass="25172">MKVLASLLLFFITSFAVAQEKPAPAAPPFWTDITNFKKQDAAKAPQQQAILFVGSSSFTRWRDVQSYFPNHTIINRGFGGSTLVDVIRYVYDVVLPYKPKQVVIYCGENDVASGGPDANEVVHRFKTLYGMIRENLPDATIDFVSLKPSPSRTKHMAAMIEVNKQIKAFLEKQKNAHFINIFDAMLDANGQPRPELFVEDMLHMKPEGYAIWQKIMEPYLVK</sequence>
<dbReference type="Pfam" id="PF13472">
    <property type="entry name" value="Lipase_GDSL_2"/>
    <property type="match status" value="1"/>
</dbReference>
<dbReference type="EMBL" id="CP107006">
    <property type="protein sequence ID" value="UYQ91398.1"/>
    <property type="molecule type" value="Genomic_DNA"/>
</dbReference>
<keyword evidence="1" id="KW-0732">Signal</keyword>
<accession>A0ABY6IVK0</accession>
<dbReference type="InterPro" id="IPR036514">
    <property type="entry name" value="SGNH_hydro_sf"/>
</dbReference>
<dbReference type="SUPFAM" id="SSF52266">
    <property type="entry name" value="SGNH hydrolase"/>
    <property type="match status" value="1"/>
</dbReference>
<organism evidence="3 4">
    <name type="scientific">Chitinophaga horti</name>
    <dbReference type="NCBI Taxonomy" id="2920382"/>
    <lineage>
        <taxon>Bacteria</taxon>
        <taxon>Pseudomonadati</taxon>
        <taxon>Bacteroidota</taxon>
        <taxon>Chitinophagia</taxon>
        <taxon>Chitinophagales</taxon>
        <taxon>Chitinophagaceae</taxon>
        <taxon>Chitinophaga</taxon>
    </lineage>
</organism>
<evidence type="ECO:0000256" key="1">
    <source>
        <dbReference type="SAM" id="SignalP"/>
    </source>
</evidence>
<dbReference type="Gene3D" id="3.40.50.1110">
    <property type="entry name" value="SGNH hydrolase"/>
    <property type="match status" value="1"/>
</dbReference>
<dbReference type="InterPro" id="IPR013830">
    <property type="entry name" value="SGNH_hydro"/>
</dbReference>
<evidence type="ECO:0000313" key="4">
    <source>
        <dbReference type="Proteomes" id="UP001162741"/>
    </source>
</evidence>
<dbReference type="PANTHER" id="PTHR30383:SF5">
    <property type="entry name" value="SGNH HYDROLASE-TYPE ESTERASE DOMAIN-CONTAINING PROTEIN"/>
    <property type="match status" value="1"/>
</dbReference>
<feature type="chain" id="PRO_5046643799" evidence="1">
    <location>
        <begin position="19"/>
        <end position="222"/>
    </location>
</feature>
<feature type="domain" description="SGNH hydrolase-type esterase" evidence="2">
    <location>
        <begin position="57"/>
        <end position="211"/>
    </location>
</feature>
<dbReference type="PANTHER" id="PTHR30383">
    <property type="entry name" value="THIOESTERASE 1/PROTEASE 1/LYSOPHOSPHOLIPASE L1"/>
    <property type="match status" value="1"/>
</dbReference>
<keyword evidence="4" id="KW-1185">Reference proteome</keyword>
<name>A0ABY6IVK0_9BACT</name>
<dbReference type="InterPro" id="IPR051532">
    <property type="entry name" value="Ester_Hydrolysis_Enzymes"/>
</dbReference>
<gene>
    <name evidence="3" type="ORF">MKQ68_14990</name>
</gene>
<dbReference type="RefSeq" id="WP_264279832.1">
    <property type="nucleotide sequence ID" value="NZ_CP107006.1"/>
</dbReference>
<dbReference type="Proteomes" id="UP001162741">
    <property type="component" value="Chromosome"/>
</dbReference>
<feature type="signal peptide" evidence="1">
    <location>
        <begin position="1"/>
        <end position="18"/>
    </location>
</feature>
<reference evidence="3" key="1">
    <citation type="submission" date="2022-10" db="EMBL/GenBank/DDBJ databases">
        <title>Chitinophaga sp. nov., isolated from soil.</title>
        <authorList>
            <person name="Jeon C.O."/>
        </authorList>
    </citation>
    <scope>NUCLEOTIDE SEQUENCE</scope>
    <source>
        <strain evidence="3">R8</strain>
    </source>
</reference>
<protein>
    <submittedName>
        <fullName evidence="3">GDSL-type esterase/lipase family protein</fullName>
    </submittedName>
</protein>
<evidence type="ECO:0000259" key="2">
    <source>
        <dbReference type="Pfam" id="PF13472"/>
    </source>
</evidence>